<dbReference type="Gene3D" id="2.40.50.140">
    <property type="entry name" value="Nucleic acid-binding proteins"/>
    <property type="match status" value="1"/>
</dbReference>
<comment type="similarity">
    <text evidence="2 10">Belongs to the MCM family.</text>
</comment>
<dbReference type="Pfam" id="PF17855">
    <property type="entry name" value="MCM_lid"/>
    <property type="match status" value="1"/>
</dbReference>
<organism evidence="14 15">
    <name type="scientific">Acrobeloides nanus</name>
    <dbReference type="NCBI Taxonomy" id="290746"/>
    <lineage>
        <taxon>Eukaryota</taxon>
        <taxon>Metazoa</taxon>
        <taxon>Ecdysozoa</taxon>
        <taxon>Nematoda</taxon>
        <taxon>Chromadorea</taxon>
        <taxon>Rhabditida</taxon>
        <taxon>Tylenchina</taxon>
        <taxon>Cephalobomorpha</taxon>
        <taxon>Cephaloboidea</taxon>
        <taxon>Cephalobidae</taxon>
        <taxon>Acrobeloides</taxon>
    </lineage>
</organism>
<dbReference type="Gene3D" id="3.30.1640.10">
    <property type="entry name" value="mini-chromosome maintenance (MCM) complex, chain A, domain 1"/>
    <property type="match status" value="1"/>
</dbReference>
<evidence type="ECO:0000313" key="14">
    <source>
        <dbReference type="Proteomes" id="UP000887540"/>
    </source>
</evidence>
<dbReference type="PROSITE" id="PS00847">
    <property type="entry name" value="MCM_1"/>
    <property type="match status" value="1"/>
</dbReference>
<keyword evidence="8 10" id="KW-0238">DNA-binding</keyword>
<dbReference type="PANTHER" id="PTHR11630">
    <property type="entry name" value="DNA REPLICATION LICENSING FACTOR MCM FAMILY MEMBER"/>
    <property type="match status" value="1"/>
</dbReference>
<evidence type="ECO:0000256" key="1">
    <source>
        <dbReference type="ARBA" id="ARBA00004123"/>
    </source>
</evidence>
<dbReference type="InterPro" id="IPR001208">
    <property type="entry name" value="MCM_dom"/>
</dbReference>
<dbReference type="WBParaSite" id="ACRNAN_scaffold5041.g25226.t1">
    <property type="protein sequence ID" value="ACRNAN_scaffold5041.g25226.t1"/>
    <property type="gene ID" value="ACRNAN_scaffold5041.g25226"/>
</dbReference>
<dbReference type="Pfam" id="PF17207">
    <property type="entry name" value="MCM_OB"/>
    <property type="match status" value="1"/>
</dbReference>
<dbReference type="SMART" id="SM00350">
    <property type="entry name" value="MCM"/>
    <property type="match status" value="1"/>
</dbReference>
<keyword evidence="14" id="KW-1185">Reference proteome</keyword>
<dbReference type="GO" id="GO:0042555">
    <property type="term" value="C:MCM complex"/>
    <property type="evidence" value="ECO:0007669"/>
    <property type="project" value="UniProtKB-UniRule"/>
</dbReference>
<dbReference type="SUPFAM" id="SSF50249">
    <property type="entry name" value="Nucleic acid-binding proteins"/>
    <property type="match status" value="1"/>
</dbReference>
<keyword evidence="5 11" id="KW-0378">Hydrolase</keyword>
<reference evidence="15" key="1">
    <citation type="submission" date="2022-11" db="UniProtKB">
        <authorList>
            <consortium name="WormBaseParasite"/>
        </authorList>
    </citation>
    <scope>IDENTIFICATION</scope>
</reference>
<comment type="subunit">
    <text evidence="11">Component of the MCM2-7 complex.</text>
</comment>
<keyword evidence="3 11" id="KW-0235">DNA replication</keyword>
<dbReference type="GO" id="GO:1902975">
    <property type="term" value="P:mitotic DNA replication initiation"/>
    <property type="evidence" value="ECO:0007669"/>
    <property type="project" value="TreeGrafter"/>
</dbReference>
<evidence type="ECO:0000256" key="4">
    <source>
        <dbReference type="ARBA" id="ARBA00022741"/>
    </source>
</evidence>
<dbReference type="GO" id="GO:0000727">
    <property type="term" value="P:double-strand break repair via break-induced replication"/>
    <property type="evidence" value="ECO:0007669"/>
    <property type="project" value="TreeGrafter"/>
</dbReference>
<keyword evidence="4 10" id="KW-0547">Nucleotide-binding</keyword>
<dbReference type="Gene3D" id="3.40.50.300">
    <property type="entry name" value="P-loop containing nucleotide triphosphate hydrolases"/>
    <property type="match status" value="2"/>
</dbReference>
<dbReference type="SUPFAM" id="SSF52540">
    <property type="entry name" value="P-loop containing nucleoside triphosphate hydrolases"/>
    <property type="match status" value="1"/>
</dbReference>
<dbReference type="GO" id="GO:0003697">
    <property type="term" value="F:single-stranded DNA binding"/>
    <property type="evidence" value="ECO:0007669"/>
    <property type="project" value="TreeGrafter"/>
</dbReference>
<dbReference type="InterPro" id="IPR033762">
    <property type="entry name" value="MCM_OB"/>
</dbReference>
<dbReference type="InterPro" id="IPR027417">
    <property type="entry name" value="P-loop_NTPase"/>
</dbReference>
<evidence type="ECO:0000256" key="5">
    <source>
        <dbReference type="ARBA" id="ARBA00022801"/>
    </source>
</evidence>
<dbReference type="InterPro" id="IPR041562">
    <property type="entry name" value="MCM_lid"/>
</dbReference>
<dbReference type="InterPro" id="IPR012340">
    <property type="entry name" value="NA-bd_OB-fold"/>
</dbReference>
<evidence type="ECO:0000259" key="13">
    <source>
        <dbReference type="PROSITE" id="PS50051"/>
    </source>
</evidence>
<dbReference type="PRINTS" id="PR01660">
    <property type="entry name" value="MCMPROTEIN4"/>
</dbReference>
<dbReference type="Pfam" id="PF00493">
    <property type="entry name" value="MCM"/>
    <property type="match status" value="1"/>
</dbReference>
<dbReference type="Proteomes" id="UP000887540">
    <property type="component" value="Unplaced"/>
</dbReference>
<dbReference type="InterPro" id="IPR003593">
    <property type="entry name" value="AAA+_ATPase"/>
</dbReference>
<dbReference type="GO" id="GO:0005634">
    <property type="term" value="C:nucleus"/>
    <property type="evidence" value="ECO:0007669"/>
    <property type="project" value="UniProtKB-SubCell"/>
</dbReference>
<evidence type="ECO:0000256" key="10">
    <source>
        <dbReference type="RuleBase" id="RU004070"/>
    </source>
</evidence>
<evidence type="ECO:0000256" key="6">
    <source>
        <dbReference type="ARBA" id="ARBA00022806"/>
    </source>
</evidence>
<dbReference type="AlphaFoldDB" id="A0A914E110"/>
<evidence type="ECO:0000256" key="2">
    <source>
        <dbReference type="ARBA" id="ARBA00008010"/>
    </source>
</evidence>
<evidence type="ECO:0000256" key="3">
    <source>
        <dbReference type="ARBA" id="ARBA00022705"/>
    </source>
</evidence>
<feature type="domain" description="MCM C-terminal AAA(+) ATPase" evidence="13">
    <location>
        <begin position="397"/>
        <end position="566"/>
    </location>
</feature>
<keyword evidence="9 11" id="KW-0539">Nucleus</keyword>
<dbReference type="InterPro" id="IPR031327">
    <property type="entry name" value="MCM"/>
</dbReference>
<accession>A0A914E110</accession>
<dbReference type="InterPro" id="IPR008047">
    <property type="entry name" value="MCM_4"/>
</dbReference>
<dbReference type="PROSITE" id="PS50051">
    <property type="entry name" value="MCM_2"/>
    <property type="match status" value="1"/>
</dbReference>
<dbReference type="SMART" id="SM00382">
    <property type="entry name" value="AAA"/>
    <property type="match status" value="1"/>
</dbReference>
<evidence type="ECO:0000256" key="9">
    <source>
        <dbReference type="ARBA" id="ARBA00023242"/>
    </source>
</evidence>
<dbReference type="FunFam" id="2.20.28.10:FF:000003">
    <property type="entry name" value="DNA helicase"/>
    <property type="match status" value="1"/>
</dbReference>
<dbReference type="Gene3D" id="2.20.28.10">
    <property type="match status" value="1"/>
</dbReference>
<evidence type="ECO:0000256" key="7">
    <source>
        <dbReference type="ARBA" id="ARBA00022840"/>
    </source>
</evidence>
<dbReference type="GO" id="GO:0017116">
    <property type="term" value="F:single-stranded DNA helicase activity"/>
    <property type="evidence" value="ECO:0007669"/>
    <property type="project" value="TreeGrafter"/>
</dbReference>
<dbReference type="InterPro" id="IPR018525">
    <property type="entry name" value="MCM_CS"/>
</dbReference>
<evidence type="ECO:0000256" key="11">
    <source>
        <dbReference type="RuleBase" id="RU368062"/>
    </source>
</evidence>
<sequence length="775" mass="87405">MPDVDQASNPSQQSESSALVYGSEIFASSVGSTSHRTAHRLRPDVGTLPAHHRTIRIDATRDHLQENDATMDEMNTDQNVASKLYIWGTRICVADVQRAFRSFLTEFKTDQVEDDENALVISANQRMEVNLDNAYYMERLMEIEMSENVYLNLNLQHVTQFNESLYKMIIAYPADIIPYLDLTVNELFFETYNKRLNAPIEIRPFNAEQTKNVRDLNPQDMDQLITISGMVVRISPLIPEMQQGHFQCSICNNTVESEVDRGRIEEPVTCLNCNNTYCFQLIHNKSIFMDKQTIKLQEIPGDLPTGLTPHTVTLFVHGSLVESVHPGDRVAVTGIYRASPIRVNPRQRSVKSIFRTSIDVLHFRKMNQNRLHDLNDGTYLSEERIAEILELSKNPDIIDRLAGAIAPSIFGHHEIKKGILCLLFGGTRKSDAEGNRAKLRSEINLLLCGDPGTAKSQLLQYVYRLVPRAQYTSGKGSSAVGLSASITRDPDTRGVVLQTGALVLADNGVCCIDEFDKMNDSTRTILHEVMEQQTLSIAKAGIICQLNARTSVLAAANPIDNPQDETYDRRLAKHLVSLYDVEDQQEQRERLLDMALLRDYISYAKENIHPQITEMASTCLIDKYLSMRKMCGALGQVTAYPRQLESLVRLSEAIAKMRLANTVESEDVEAAYNLHREALLQSAVDPETGVVNVNIIAAGISSTSKKVADVIKEKIRHELEQRHATTLSGIKLFREMRQIEKIMDRALFEEALKSLEKDEIITRNGDKIRFRPVEN</sequence>
<evidence type="ECO:0000256" key="8">
    <source>
        <dbReference type="ARBA" id="ARBA00023125"/>
    </source>
</evidence>
<name>A0A914E110_9BILA</name>
<evidence type="ECO:0000313" key="15">
    <source>
        <dbReference type="WBParaSite" id="ACRNAN_scaffold5041.g25226.t1"/>
    </source>
</evidence>
<dbReference type="GO" id="GO:0006271">
    <property type="term" value="P:DNA strand elongation involved in DNA replication"/>
    <property type="evidence" value="ECO:0007669"/>
    <property type="project" value="TreeGrafter"/>
</dbReference>
<dbReference type="InterPro" id="IPR027925">
    <property type="entry name" value="MCM_N"/>
</dbReference>
<dbReference type="GO" id="GO:0005524">
    <property type="term" value="F:ATP binding"/>
    <property type="evidence" value="ECO:0007669"/>
    <property type="project" value="UniProtKB-UniRule"/>
</dbReference>
<dbReference type="PANTHER" id="PTHR11630:SF66">
    <property type="entry name" value="DNA REPLICATION LICENSING FACTOR MCM4"/>
    <property type="match status" value="1"/>
</dbReference>
<evidence type="ECO:0000256" key="12">
    <source>
        <dbReference type="SAM" id="MobiDB-lite"/>
    </source>
</evidence>
<dbReference type="EC" id="3.6.4.12" evidence="11"/>
<protein>
    <recommendedName>
        <fullName evidence="11">DNA replication licensing factor MCM4</fullName>
        <ecNumber evidence="11">3.6.4.12</ecNumber>
    </recommendedName>
</protein>
<keyword evidence="6 11" id="KW-0347">Helicase</keyword>
<dbReference type="PRINTS" id="PR01657">
    <property type="entry name" value="MCMFAMILY"/>
</dbReference>
<feature type="region of interest" description="Disordered" evidence="12">
    <location>
        <begin position="32"/>
        <end position="53"/>
    </location>
</feature>
<comment type="catalytic activity">
    <reaction evidence="11">
        <text>ATP + H2O = ADP + phosphate + H(+)</text>
        <dbReference type="Rhea" id="RHEA:13065"/>
        <dbReference type="ChEBI" id="CHEBI:15377"/>
        <dbReference type="ChEBI" id="CHEBI:15378"/>
        <dbReference type="ChEBI" id="CHEBI:30616"/>
        <dbReference type="ChEBI" id="CHEBI:43474"/>
        <dbReference type="ChEBI" id="CHEBI:456216"/>
        <dbReference type="EC" id="3.6.4.12"/>
    </reaction>
</comment>
<proteinExistence type="inferred from homology"/>
<keyword evidence="7 10" id="KW-0067">ATP-binding</keyword>
<dbReference type="Pfam" id="PF14551">
    <property type="entry name" value="MCM_N"/>
    <property type="match status" value="1"/>
</dbReference>
<dbReference type="GO" id="GO:0016787">
    <property type="term" value="F:hydrolase activity"/>
    <property type="evidence" value="ECO:0007669"/>
    <property type="project" value="UniProtKB-KW"/>
</dbReference>
<comment type="subcellular location">
    <subcellularLocation>
        <location evidence="1">Nucleus</location>
    </subcellularLocation>
</comment>
<comment type="function">
    <text evidence="11">Acts as component of the MCM2-7 complex (MCM complex) which is the replicative helicase essential for 'once per cell cycle' DNA replication initiation and elongation in eukaryotic cells. The active ATPase sites in the MCM2-7 ring are formed through the interaction surfaces of two neighboring subunits such that a critical structure of a conserved arginine finger motif is provided in trans relative to the ATP-binding site of the Walker A box of the adjacent subunit. The six ATPase active sites, however, are likely to contribute differentially to the complex helicase activity.</text>
</comment>